<dbReference type="EMBL" id="JABAIA010000002">
    <property type="protein sequence ID" value="NLR65809.1"/>
    <property type="molecule type" value="Genomic_DNA"/>
</dbReference>
<organism evidence="1 2">
    <name type="scientific">Chitinophaga varians</name>
    <dbReference type="NCBI Taxonomy" id="2202339"/>
    <lineage>
        <taxon>Bacteria</taxon>
        <taxon>Pseudomonadati</taxon>
        <taxon>Bacteroidota</taxon>
        <taxon>Chitinophagia</taxon>
        <taxon>Chitinophagales</taxon>
        <taxon>Chitinophagaceae</taxon>
        <taxon>Chitinophaga</taxon>
    </lineage>
</organism>
<sequence>MTTDLTLHPPIFRTTVDYSYNSSGNAWKIQSILEEITSMGIPSDTTVTYPTYDNKTNFHRLHPLWQFIDRNYSRNNSGSISSYNNAGLPTELSAPALILGIPFQHTFIRYQ</sequence>
<dbReference type="Proteomes" id="UP000570474">
    <property type="component" value="Unassembled WGS sequence"/>
</dbReference>
<comment type="caution">
    <text evidence="1">The sequence shown here is derived from an EMBL/GenBank/DDBJ whole genome shotgun (WGS) entry which is preliminary data.</text>
</comment>
<protein>
    <submittedName>
        <fullName evidence="1">Uncharacterized protein</fullName>
    </submittedName>
</protein>
<evidence type="ECO:0000313" key="2">
    <source>
        <dbReference type="Proteomes" id="UP000570474"/>
    </source>
</evidence>
<keyword evidence="2" id="KW-1185">Reference proteome</keyword>
<accession>A0A847RFG8</accession>
<gene>
    <name evidence="1" type="ORF">HGH92_15960</name>
</gene>
<reference evidence="1 2" key="1">
    <citation type="submission" date="2020-04" db="EMBL/GenBank/DDBJ databases">
        <authorList>
            <person name="Yin C."/>
        </authorList>
    </citation>
    <scope>NUCLEOTIDE SEQUENCE [LARGE SCALE GENOMIC DNA]</scope>
    <source>
        <strain evidence="1 2">Ae27</strain>
    </source>
</reference>
<dbReference type="RefSeq" id="WP_168871779.1">
    <property type="nucleotide sequence ID" value="NZ_JABAIA010000002.1"/>
</dbReference>
<evidence type="ECO:0000313" key="1">
    <source>
        <dbReference type="EMBL" id="NLR65809.1"/>
    </source>
</evidence>
<name>A0A847RFG8_9BACT</name>
<dbReference type="AlphaFoldDB" id="A0A847RFG8"/>
<proteinExistence type="predicted"/>